<proteinExistence type="predicted"/>
<dbReference type="AlphaFoldDB" id="A0A8J5C650"/>
<protein>
    <submittedName>
        <fullName evidence="1">Uncharacterized protein</fullName>
    </submittedName>
</protein>
<organism evidence="1 2">
    <name type="scientific">Zingiber officinale</name>
    <name type="common">Ginger</name>
    <name type="synonym">Amomum zingiber</name>
    <dbReference type="NCBI Taxonomy" id="94328"/>
    <lineage>
        <taxon>Eukaryota</taxon>
        <taxon>Viridiplantae</taxon>
        <taxon>Streptophyta</taxon>
        <taxon>Embryophyta</taxon>
        <taxon>Tracheophyta</taxon>
        <taxon>Spermatophyta</taxon>
        <taxon>Magnoliopsida</taxon>
        <taxon>Liliopsida</taxon>
        <taxon>Zingiberales</taxon>
        <taxon>Zingiberaceae</taxon>
        <taxon>Zingiber</taxon>
    </lineage>
</organism>
<comment type="caution">
    <text evidence="1">The sequence shown here is derived from an EMBL/GenBank/DDBJ whole genome shotgun (WGS) entry which is preliminary data.</text>
</comment>
<dbReference type="EMBL" id="JACMSC010000022">
    <property type="protein sequence ID" value="KAG6468055.1"/>
    <property type="molecule type" value="Genomic_DNA"/>
</dbReference>
<reference evidence="1 2" key="1">
    <citation type="submission" date="2020-08" db="EMBL/GenBank/DDBJ databases">
        <title>Plant Genome Project.</title>
        <authorList>
            <person name="Zhang R.-G."/>
        </authorList>
    </citation>
    <scope>NUCLEOTIDE SEQUENCE [LARGE SCALE GENOMIC DNA]</scope>
    <source>
        <tissue evidence="1">Rhizome</tissue>
    </source>
</reference>
<name>A0A8J5C650_ZINOF</name>
<dbReference type="Proteomes" id="UP000734854">
    <property type="component" value="Unassembled WGS sequence"/>
</dbReference>
<gene>
    <name evidence="1" type="ORF">ZIOFF_072621</name>
</gene>
<keyword evidence="2" id="KW-1185">Reference proteome</keyword>
<sequence length="142" mass="15502">MPFFLQSTGSASSSPIWNQYRSLTSLALGRWAELRGQVARYIALNSSFSDDILALREPSAVSVFPSSNQATMVAEDSSSMGTLKVDEEELFGVESHWVKAQMACDHLPSLCYDLSQIPLPVPPDLVGVVLSRLDFNCKSTEG</sequence>
<evidence type="ECO:0000313" key="2">
    <source>
        <dbReference type="Proteomes" id="UP000734854"/>
    </source>
</evidence>
<evidence type="ECO:0000313" key="1">
    <source>
        <dbReference type="EMBL" id="KAG6468055.1"/>
    </source>
</evidence>
<accession>A0A8J5C650</accession>